<dbReference type="SUPFAM" id="SSF51735">
    <property type="entry name" value="NAD(P)-binding Rossmann-fold domains"/>
    <property type="match status" value="1"/>
</dbReference>
<dbReference type="InterPro" id="IPR036291">
    <property type="entry name" value="NAD(P)-bd_dom_sf"/>
</dbReference>
<dbReference type="AlphaFoldDB" id="A0A6A5TWG0"/>
<accession>A0A6A5TWG0</accession>
<comment type="similarity">
    <text evidence="1">Belongs to the short-chain dehydrogenases/reductases (SDR) family.</text>
</comment>
<dbReference type="EMBL" id="ML976996">
    <property type="protein sequence ID" value="KAF1955026.1"/>
    <property type="molecule type" value="Genomic_DNA"/>
</dbReference>
<proteinExistence type="inferred from homology"/>
<dbReference type="Pfam" id="PF00106">
    <property type="entry name" value="adh_short"/>
    <property type="match status" value="1"/>
</dbReference>
<evidence type="ECO:0000256" key="1">
    <source>
        <dbReference type="ARBA" id="ARBA00006484"/>
    </source>
</evidence>
<dbReference type="CDD" id="cd05233">
    <property type="entry name" value="SDR_c"/>
    <property type="match status" value="1"/>
</dbReference>
<gene>
    <name evidence="3" type="ORF">CC80DRAFT_416280</name>
</gene>
<organism evidence="3 4">
    <name type="scientific">Byssothecium circinans</name>
    <dbReference type="NCBI Taxonomy" id="147558"/>
    <lineage>
        <taxon>Eukaryota</taxon>
        <taxon>Fungi</taxon>
        <taxon>Dikarya</taxon>
        <taxon>Ascomycota</taxon>
        <taxon>Pezizomycotina</taxon>
        <taxon>Dothideomycetes</taxon>
        <taxon>Pleosporomycetidae</taxon>
        <taxon>Pleosporales</taxon>
        <taxon>Massarineae</taxon>
        <taxon>Massarinaceae</taxon>
        <taxon>Byssothecium</taxon>
    </lineage>
</organism>
<dbReference type="PANTHER" id="PTHR42901">
    <property type="entry name" value="ALCOHOL DEHYDROGENASE"/>
    <property type="match status" value="1"/>
</dbReference>
<sequence length="294" mass="31619">MCTIDPAKHASLTTGKVVLATGALGGLNQEIAKTWSAADVKGIVLVARDAKKLESAAAELQLKRRPLVIAADVVKEEDVKSVFDQAIAKFGTIDAVINTAGTMNVNGSIGEISPSHCWNDYETNVKDTYNLAHYFIPATGGKGTYINLVSLGASFVAPGSPSYGSAKLASIRLGELLDHEKPDLRTFSVFPGILDATGTRGMVVDHFTPFAKDKHALAAAFMLYLLEPEANFLRSEYVSVNWDVEEMDKHKQEIQDGKLLKLGFIGAKLGPRRSSLGTVGAPTRLRACFEVNLI</sequence>
<dbReference type="GO" id="GO:0016491">
    <property type="term" value="F:oxidoreductase activity"/>
    <property type="evidence" value="ECO:0007669"/>
    <property type="project" value="UniProtKB-KW"/>
</dbReference>
<dbReference type="Gene3D" id="3.40.50.720">
    <property type="entry name" value="NAD(P)-binding Rossmann-like Domain"/>
    <property type="match status" value="1"/>
</dbReference>
<evidence type="ECO:0000313" key="4">
    <source>
        <dbReference type="Proteomes" id="UP000800035"/>
    </source>
</evidence>
<keyword evidence="4" id="KW-1185">Reference proteome</keyword>
<dbReference type="PRINTS" id="PR00081">
    <property type="entry name" value="GDHRDH"/>
</dbReference>
<dbReference type="Proteomes" id="UP000800035">
    <property type="component" value="Unassembled WGS sequence"/>
</dbReference>
<protein>
    <submittedName>
        <fullName evidence="3">NAD(P)-binding protein</fullName>
    </submittedName>
</protein>
<dbReference type="OrthoDB" id="1933717at2759"/>
<evidence type="ECO:0000256" key="2">
    <source>
        <dbReference type="ARBA" id="ARBA00023002"/>
    </source>
</evidence>
<evidence type="ECO:0000313" key="3">
    <source>
        <dbReference type="EMBL" id="KAF1955026.1"/>
    </source>
</evidence>
<reference evidence="3" key="1">
    <citation type="journal article" date="2020" name="Stud. Mycol.">
        <title>101 Dothideomycetes genomes: a test case for predicting lifestyles and emergence of pathogens.</title>
        <authorList>
            <person name="Haridas S."/>
            <person name="Albert R."/>
            <person name="Binder M."/>
            <person name="Bloem J."/>
            <person name="Labutti K."/>
            <person name="Salamov A."/>
            <person name="Andreopoulos B."/>
            <person name="Baker S."/>
            <person name="Barry K."/>
            <person name="Bills G."/>
            <person name="Bluhm B."/>
            <person name="Cannon C."/>
            <person name="Castanera R."/>
            <person name="Culley D."/>
            <person name="Daum C."/>
            <person name="Ezra D."/>
            <person name="Gonzalez J."/>
            <person name="Henrissat B."/>
            <person name="Kuo A."/>
            <person name="Liang C."/>
            <person name="Lipzen A."/>
            <person name="Lutzoni F."/>
            <person name="Magnuson J."/>
            <person name="Mondo S."/>
            <person name="Nolan M."/>
            <person name="Ohm R."/>
            <person name="Pangilinan J."/>
            <person name="Park H.-J."/>
            <person name="Ramirez L."/>
            <person name="Alfaro M."/>
            <person name="Sun H."/>
            <person name="Tritt A."/>
            <person name="Yoshinaga Y."/>
            <person name="Zwiers L.-H."/>
            <person name="Turgeon B."/>
            <person name="Goodwin S."/>
            <person name="Spatafora J."/>
            <person name="Crous P."/>
            <person name="Grigoriev I."/>
        </authorList>
    </citation>
    <scope>NUCLEOTIDE SEQUENCE</scope>
    <source>
        <strain evidence="3">CBS 675.92</strain>
    </source>
</reference>
<keyword evidence="2" id="KW-0560">Oxidoreductase</keyword>
<name>A0A6A5TWG0_9PLEO</name>
<dbReference type="InterPro" id="IPR002347">
    <property type="entry name" value="SDR_fam"/>
</dbReference>
<dbReference type="PANTHER" id="PTHR42901:SF1">
    <property type="entry name" value="ALCOHOL DEHYDROGENASE"/>
    <property type="match status" value="1"/>
</dbReference>